<dbReference type="RefSeq" id="WP_390303997.1">
    <property type="nucleotide sequence ID" value="NZ_JBHRRZ010000009.1"/>
</dbReference>
<accession>A0ABV7A3V7</accession>
<name>A0ABV7A3V7_9BACI</name>
<keyword evidence="1" id="KW-0175">Coiled coil</keyword>
<dbReference type="Pfam" id="PF19903">
    <property type="entry name" value="DUF6376"/>
    <property type="match status" value="1"/>
</dbReference>
<evidence type="ECO:0000313" key="2">
    <source>
        <dbReference type="EMBL" id="MFC2947762.1"/>
    </source>
</evidence>
<keyword evidence="3" id="KW-1185">Reference proteome</keyword>
<evidence type="ECO:0000313" key="3">
    <source>
        <dbReference type="Proteomes" id="UP001595387"/>
    </source>
</evidence>
<evidence type="ECO:0000256" key="1">
    <source>
        <dbReference type="SAM" id="Coils"/>
    </source>
</evidence>
<gene>
    <name evidence="2" type="ORF">ACFODW_05275</name>
</gene>
<dbReference type="InterPro" id="IPR045956">
    <property type="entry name" value="DUF6376"/>
</dbReference>
<organism evidence="2 3">
    <name type="scientific">Virgibacillus sediminis</name>
    <dbReference type="NCBI Taxonomy" id="202260"/>
    <lineage>
        <taxon>Bacteria</taxon>
        <taxon>Bacillati</taxon>
        <taxon>Bacillota</taxon>
        <taxon>Bacilli</taxon>
        <taxon>Bacillales</taxon>
        <taxon>Bacillaceae</taxon>
        <taxon>Virgibacillus</taxon>
    </lineage>
</organism>
<dbReference type="EMBL" id="JBHRRZ010000009">
    <property type="protein sequence ID" value="MFC2947762.1"/>
    <property type="molecule type" value="Genomic_DNA"/>
</dbReference>
<proteinExistence type="predicted"/>
<comment type="caution">
    <text evidence="2">The sequence shown here is derived from an EMBL/GenBank/DDBJ whole genome shotgun (WGS) entry which is preliminary data.</text>
</comment>
<sequence>MKTTGIAFLMLVTVLLSGCSMLEGINNTLNYADEATDYANEVSTFVNEVPSLAEQAATDEQAAKDLEARLEDMKLTITEFNEMEEPAVGAGLHQQVVDRNKQALEGIDVYLNNMENGKLDTSAIENTEIFQSLSEITNTLDQIKQLGE</sequence>
<dbReference type="PROSITE" id="PS51257">
    <property type="entry name" value="PROKAR_LIPOPROTEIN"/>
    <property type="match status" value="1"/>
</dbReference>
<feature type="coiled-coil region" evidence="1">
    <location>
        <begin position="56"/>
        <end position="83"/>
    </location>
</feature>
<protein>
    <submittedName>
        <fullName evidence="2">DUF6376 family protein</fullName>
    </submittedName>
</protein>
<dbReference type="Proteomes" id="UP001595387">
    <property type="component" value="Unassembled WGS sequence"/>
</dbReference>
<reference evidence="3" key="1">
    <citation type="journal article" date="2019" name="Int. J. Syst. Evol. Microbiol.">
        <title>The Global Catalogue of Microorganisms (GCM) 10K type strain sequencing project: providing services to taxonomists for standard genome sequencing and annotation.</title>
        <authorList>
            <consortium name="The Broad Institute Genomics Platform"/>
            <consortium name="The Broad Institute Genome Sequencing Center for Infectious Disease"/>
            <person name="Wu L."/>
            <person name="Ma J."/>
        </authorList>
    </citation>
    <scope>NUCLEOTIDE SEQUENCE [LARGE SCALE GENOMIC DNA]</scope>
    <source>
        <strain evidence="3">KCTC 13193</strain>
    </source>
</reference>